<gene>
    <name evidence="5" type="ORF">EXE57_05675</name>
</gene>
<dbReference type="InterPro" id="IPR049945">
    <property type="entry name" value="AAA_22"/>
</dbReference>
<sequence>MARRSREPVETRSRSGRAWVETRTGLQGREGRHTVAGSEEQTPGQVEIRLLGGVTATVAGDTVDLGPPKSRTLLAALALACGETLLVSRLVDLVWGEGPPRTAEKTLQTYVMQLRGALGSAAVQRSGAGYRLTVDSRCVDAVRFEERLACGDIDGAHAEWAGPPLAGLEAPGLAPQVARLTERWMEATEARVARLVETDPRDAIAVLRGLTAEHPFREELWALLMTALYRAGRQAEALSAYQTARERFVDELGVEPGPRLQQVEAMILDHDDRLRPVPAGVAPAAAPGAPPSASLPTITAPLLGRHRELAEVEKSLQSSRVVTVTGPGGIGKTHLALTVATRAETSYPDGAHLVDLSDRGPDADVARAVLDALALPEAPGRQPVETVVGALRRRQTLLVLDNCEHLANSAATTCRALTDRCPGVQILATSREPLAIGAEQLVPLPPLDPAGAGTELFAQRALAVDPHFDLAAWQGDVTEICRRLDGVPLAIELAAARSRALTPPQMLDRLQDRLRLLVGGRRDRVERHRTLRATLDWSYDLLNPAEQATFGRLSTFSAPFDLDAAERVAVDVDLDPVDVDDLVGSLVDRSLLTVTTGPRGERRYRMLETIRHYAAETLSNSGARQEAQRRHADWCLSEVQQIHQLLTGPDEVAGVERLENLWPELRTAVERALVTCHPQDVVDLVEPVAGEVLLRSRQEIGDWAERVLDASAGDPELTVFGLVWTAHRHALAQTPDAYDRLVQDHSEPEDPLVRHGRAFAHEDWEALLDLVPAAEAERRRRGQPFLAELMETDILAAYLNLGRFPELEALAPVLTQRYRTHGPPTLLNWTLMLHGYGAAFQGDHDRADRLFEDAARVEVPARTHTPTTAVSARVAFRRGDTHTAYMQLLHHVEDLLDTGNMQGVGVAAIELVRMMHLADRLDEVARLVRYLEASPLLESPYFRGLVSDAITASNPAQVAEISDDLAAAEYMVELLEAVVRSTAAPGGAARSDGDDSST</sequence>
<dbReference type="GO" id="GO:0016887">
    <property type="term" value="F:ATP hydrolysis activity"/>
    <property type="evidence" value="ECO:0007669"/>
    <property type="project" value="InterPro"/>
</dbReference>
<dbReference type="Gene3D" id="1.25.40.10">
    <property type="entry name" value="Tetratricopeptide repeat domain"/>
    <property type="match status" value="1"/>
</dbReference>
<comment type="similarity">
    <text evidence="1">Belongs to the AfsR/DnrI/RedD regulatory family.</text>
</comment>
<proteinExistence type="inferred from homology"/>
<feature type="DNA-binding region" description="OmpR/PhoB-type" evidence="3">
    <location>
        <begin position="37"/>
        <end position="134"/>
    </location>
</feature>
<dbReference type="Pfam" id="PF03704">
    <property type="entry name" value="BTAD"/>
    <property type="match status" value="1"/>
</dbReference>
<dbReference type="KEGG" id="noy:EXE57_05675"/>
<keyword evidence="6" id="KW-1185">Reference proteome</keyword>
<organism evidence="5 6">
    <name type="scientific">Nocardioides euryhalodurans</name>
    <dbReference type="NCBI Taxonomy" id="2518370"/>
    <lineage>
        <taxon>Bacteria</taxon>
        <taxon>Bacillati</taxon>
        <taxon>Actinomycetota</taxon>
        <taxon>Actinomycetes</taxon>
        <taxon>Propionibacteriales</taxon>
        <taxon>Nocardioidaceae</taxon>
        <taxon>Nocardioides</taxon>
    </lineage>
</organism>
<reference evidence="5 6" key="1">
    <citation type="submission" date="2019-03" db="EMBL/GenBank/DDBJ databases">
        <title>Three New Species of Nocardioides, Nocardioides euryhalodurans sp. nov., Nocardioides seonyuensis sp. nov. and Nocardioides eburneoflavus sp. nov., Iolated from Soil.</title>
        <authorList>
            <person name="Roh S.G."/>
            <person name="Lee C."/>
            <person name="Kim M.-K."/>
            <person name="Kim S.B."/>
        </authorList>
    </citation>
    <scope>NUCLEOTIDE SEQUENCE [LARGE SCALE GENOMIC DNA]</scope>
    <source>
        <strain evidence="5 6">MMS17-SY117</strain>
    </source>
</reference>
<evidence type="ECO:0000256" key="3">
    <source>
        <dbReference type="PROSITE-ProRule" id="PRU01091"/>
    </source>
</evidence>
<dbReference type="Proteomes" id="UP000294894">
    <property type="component" value="Chromosome"/>
</dbReference>
<dbReference type="SMART" id="SM00382">
    <property type="entry name" value="AAA"/>
    <property type="match status" value="1"/>
</dbReference>
<dbReference type="InterPro" id="IPR058852">
    <property type="entry name" value="HTH_77"/>
</dbReference>
<dbReference type="SMART" id="SM01043">
    <property type="entry name" value="BTAD"/>
    <property type="match status" value="1"/>
</dbReference>
<accession>A0A4P7GIL2</accession>
<dbReference type="PANTHER" id="PTHR47691:SF3">
    <property type="entry name" value="HTH-TYPE TRANSCRIPTIONAL REGULATOR RV0890C-RELATED"/>
    <property type="match status" value="1"/>
</dbReference>
<dbReference type="CDD" id="cd15831">
    <property type="entry name" value="BTAD"/>
    <property type="match status" value="1"/>
</dbReference>
<dbReference type="InterPro" id="IPR003593">
    <property type="entry name" value="AAA+_ATPase"/>
</dbReference>
<dbReference type="SUPFAM" id="SSF52540">
    <property type="entry name" value="P-loop containing nucleoside triphosphate hydrolases"/>
    <property type="match status" value="1"/>
</dbReference>
<dbReference type="Pfam" id="PF25872">
    <property type="entry name" value="HTH_77"/>
    <property type="match status" value="1"/>
</dbReference>
<dbReference type="InterPro" id="IPR036388">
    <property type="entry name" value="WH-like_DNA-bd_sf"/>
</dbReference>
<keyword evidence="2 3" id="KW-0238">DNA-binding</keyword>
<dbReference type="InterPro" id="IPR027417">
    <property type="entry name" value="P-loop_NTPase"/>
</dbReference>
<dbReference type="GO" id="GO:0006355">
    <property type="term" value="P:regulation of DNA-templated transcription"/>
    <property type="evidence" value="ECO:0007669"/>
    <property type="project" value="InterPro"/>
</dbReference>
<dbReference type="Gene3D" id="3.40.50.300">
    <property type="entry name" value="P-loop containing nucleotide triphosphate hydrolases"/>
    <property type="match status" value="1"/>
</dbReference>
<name>A0A4P7GIL2_9ACTN</name>
<dbReference type="InterPro" id="IPR016032">
    <property type="entry name" value="Sig_transdc_resp-reg_C-effctor"/>
</dbReference>
<evidence type="ECO:0000256" key="2">
    <source>
        <dbReference type="ARBA" id="ARBA00023125"/>
    </source>
</evidence>
<dbReference type="GO" id="GO:0000160">
    <property type="term" value="P:phosphorelay signal transduction system"/>
    <property type="evidence" value="ECO:0007669"/>
    <property type="project" value="InterPro"/>
</dbReference>
<dbReference type="SUPFAM" id="SSF46894">
    <property type="entry name" value="C-terminal effector domain of the bipartite response regulators"/>
    <property type="match status" value="1"/>
</dbReference>
<dbReference type="Pfam" id="PF13401">
    <property type="entry name" value="AAA_22"/>
    <property type="match status" value="1"/>
</dbReference>
<dbReference type="OrthoDB" id="3755432at2"/>
<evidence type="ECO:0000313" key="6">
    <source>
        <dbReference type="Proteomes" id="UP000294894"/>
    </source>
</evidence>
<protein>
    <submittedName>
        <fullName evidence="5">AfsR/SARP family transcriptional regulator</fullName>
    </submittedName>
</protein>
<dbReference type="AlphaFoldDB" id="A0A4P7GIL2"/>
<evidence type="ECO:0000259" key="4">
    <source>
        <dbReference type="PROSITE" id="PS51755"/>
    </source>
</evidence>
<dbReference type="PRINTS" id="PR00364">
    <property type="entry name" value="DISEASERSIST"/>
</dbReference>
<dbReference type="EMBL" id="CP038267">
    <property type="protein sequence ID" value="QBR91818.1"/>
    <property type="molecule type" value="Genomic_DNA"/>
</dbReference>
<dbReference type="PANTHER" id="PTHR47691">
    <property type="entry name" value="REGULATOR-RELATED"/>
    <property type="match status" value="1"/>
</dbReference>
<dbReference type="GO" id="GO:0003677">
    <property type="term" value="F:DNA binding"/>
    <property type="evidence" value="ECO:0007669"/>
    <property type="project" value="UniProtKB-UniRule"/>
</dbReference>
<feature type="domain" description="OmpR/PhoB-type" evidence="4">
    <location>
        <begin position="37"/>
        <end position="134"/>
    </location>
</feature>
<dbReference type="SMART" id="SM00862">
    <property type="entry name" value="Trans_reg_C"/>
    <property type="match status" value="1"/>
</dbReference>
<evidence type="ECO:0000256" key="1">
    <source>
        <dbReference type="ARBA" id="ARBA00005820"/>
    </source>
</evidence>
<evidence type="ECO:0000313" key="5">
    <source>
        <dbReference type="EMBL" id="QBR91818.1"/>
    </source>
</evidence>
<dbReference type="InterPro" id="IPR011990">
    <property type="entry name" value="TPR-like_helical_dom_sf"/>
</dbReference>
<dbReference type="InterPro" id="IPR001867">
    <property type="entry name" value="OmpR/PhoB-type_DNA-bd"/>
</dbReference>
<dbReference type="SUPFAM" id="SSF48452">
    <property type="entry name" value="TPR-like"/>
    <property type="match status" value="1"/>
</dbReference>
<dbReference type="Gene3D" id="1.10.10.10">
    <property type="entry name" value="Winged helix-like DNA-binding domain superfamily/Winged helix DNA-binding domain"/>
    <property type="match status" value="1"/>
</dbReference>
<dbReference type="PROSITE" id="PS51755">
    <property type="entry name" value="OMPR_PHOB"/>
    <property type="match status" value="1"/>
</dbReference>
<dbReference type="InterPro" id="IPR005158">
    <property type="entry name" value="BTAD"/>
</dbReference>